<reference evidence="2" key="1">
    <citation type="journal article" date="2022" name="Nat. Commun.">
        <title>Chromosome evolution and the genetic basis of agronomically important traits in greater yam.</title>
        <authorList>
            <person name="Bredeson J.V."/>
            <person name="Lyons J.B."/>
            <person name="Oniyinde I.O."/>
            <person name="Okereke N.R."/>
            <person name="Kolade O."/>
            <person name="Nnabue I."/>
            <person name="Nwadili C.O."/>
            <person name="Hribova E."/>
            <person name="Parker M."/>
            <person name="Nwogha J."/>
            <person name="Shu S."/>
            <person name="Carlson J."/>
            <person name="Kariba R."/>
            <person name="Muthemba S."/>
            <person name="Knop K."/>
            <person name="Barton G.J."/>
            <person name="Sherwood A.V."/>
            <person name="Lopez-Montes A."/>
            <person name="Asiedu R."/>
            <person name="Jamnadass R."/>
            <person name="Muchugi A."/>
            <person name="Goodstein D."/>
            <person name="Egesi C.N."/>
            <person name="Featherston J."/>
            <person name="Asfaw A."/>
            <person name="Simpson G.G."/>
            <person name="Dolezel J."/>
            <person name="Hendre P.S."/>
            <person name="Van Deynze A."/>
            <person name="Kumar P.L."/>
            <person name="Obidiegwu J.E."/>
            <person name="Bhattacharjee R."/>
            <person name="Rokhsar D.S."/>
        </authorList>
    </citation>
    <scope>NUCLEOTIDE SEQUENCE [LARGE SCALE GENOMIC DNA]</scope>
    <source>
        <strain evidence="2">cv. TDa95/00328</strain>
    </source>
</reference>
<proteinExistence type="predicted"/>
<protein>
    <submittedName>
        <fullName evidence="1">Protein Lines protein</fullName>
    </submittedName>
</protein>
<comment type="caution">
    <text evidence="1">The sequence shown here is derived from an EMBL/GenBank/DDBJ whole genome shotgun (WGS) entry which is preliminary data.</text>
</comment>
<gene>
    <name evidence="1" type="ORF">IHE45_08G014400</name>
</gene>
<name>A0ACB7VHG8_DIOAL</name>
<accession>A0ACB7VHG8</accession>
<evidence type="ECO:0000313" key="2">
    <source>
        <dbReference type="Proteomes" id="UP000827976"/>
    </source>
</evidence>
<dbReference type="Proteomes" id="UP000827976">
    <property type="component" value="Chromosome 8"/>
</dbReference>
<dbReference type="EMBL" id="CM037018">
    <property type="protein sequence ID" value="KAH7673549.1"/>
    <property type="molecule type" value="Genomic_DNA"/>
</dbReference>
<keyword evidence="2" id="KW-1185">Reference proteome</keyword>
<evidence type="ECO:0000313" key="1">
    <source>
        <dbReference type="EMBL" id="KAH7673549.1"/>
    </source>
</evidence>
<sequence>MAANCSHSQLCLLLHSSLLPFIESKKSYGSITKEAEKELLLSLSKVFREIQKLDEEFDSDSNQDSVVSPIFSHRTSPTLERPSENSHNCLANVVSLSVALLTFDNQFVQHVAGNILVVISTYLSQFESKSKWLQYLCMLWLSVQAAMPSIFLHTSISEVGSVALTDDFIQTYFLATDELPATLDLDLDIRSFITLSQSRLLGATWATVGSLFQVLQKILKRLKQDHDDLHELYVHIAVSALLKMPWDLLGGNHSRGPVTKEVCSCKDNVLSIKNNFAYSKDILLGSLFQLMCSLVGQNNSDEIEDGLLKDITIYSKVTNLVPKLLSFCFSEHLRCADNCLSQYLRHKALMLMIRLSFHIHWQRNHALLWIELLKKYFEDLTYKSILEYDHGHENCLEGSPFLPGITDGENFDNLCTRHLQRQAIFLLFKCFFTVTCINEESAEKCSCSIKALSITCKLQVCCDQCCLLGLSELSEWLQKCVFLGKFKDHDDYSTSCCTFALSFLQLFIEEDDMLFEMLLQLSDAKFISLQNQNDVEHISFEEKNGNIIFHISRIFDPIGIFHIFLQLLHYDHLMIIDYLISKDTGVHCLQYLLRSLHKICKSWHHFAKYSISESEIDQQYKKRKIFFDNTSNIIDRQNAGKQENRGSHEKNRSHPFENAKECLLSLKRSVEELHQKNLFPYNPKPLIKSFTIFQKLCEEEL</sequence>
<organism evidence="1 2">
    <name type="scientific">Dioscorea alata</name>
    <name type="common">Purple yam</name>
    <dbReference type="NCBI Taxonomy" id="55571"/>
    <lineage>
        <taxon>Eukaryota</taxon>
        <taxon>Viridiplantae</taxon>
        <taxon>Streptophyta</taxon>
        <taxon>Embryophyta</taxon>
        <taxon>Tracheophyta</taxon>
        <taxon>Spermatophyta</taxon>
        <taxon>Magnoliopsida</taxon>
        <taxon>Liliopsida</taxon>
        <taxon>Dioscoreales</taxon>
        <taxon>Dioscoreaceae</taxon>
        <taxon>Dioscorea</taxon>
    </lineage>
</organism>